<dbReference type="Proteomes" id="UP000036938">
    <property type="component" value="Unassembled WGS sequence"/>
</dbReference>
<dbReference type="PROSITE" id="PS51257">
    <property type="entry name" value="PROKAR_LIPOPROTEIN"/>
    <property type="match status" value="1"/>
</dbReference>
<evidence type="ECO:0000313" key="2">
    <source>
        <dbReference type="Proteomes" id="UP000036938"/>
    </source>
</evidence>
<evidence type="ECO:0008006" key="3">
    <source>
        <dbReference type="Google" id="ProtNLM"/>
    </source>
</evidence>
<name>A0A0L1JN61_9RHOB</name>
<dbReference type="STRING" id="1317121.ATO11_12120"/>
<keyword evidence="2" id="KW-1185">Reference proteome</keyword>
<gene>
    <name evidence="1" type="ORF">ATO11_12120</name>
</gene>
<comment type="caution">
    <text evidence="1">The sequence shown here is derived from an EMBL/GenBank/DDBJ whole genome shotgun (WGS) entry which is preliminary data.</text>
</comment>
<sequence length="88" mass="9599">MFRTRALVIAVVGLTACSTTQSRHVTRAEALELMNTGKVTEIGVTHSGETILTLRDGSFVSNHVDVIGYPRQLLAECAACEDVTHWIE</sequence>
<dbReference type="EMBL" id="AQQZ01000005">
    <property type="protein sequence ID" value="KNG93200.1"/>
    <property type="molecule type" value="Genomic_DNA"/>
</dbReference>
<dbReference type="AlphaFoldDB" id="A0A0L1JN61"/>
<accession>A0A0L1JN61</accession>
<protein>
    <recommendedName>
        <fullName evidence="3">Lipoprotein</fullName>
    </recommendedName>
</protein>
<reference evidence="1 2" key="1">
    <citation type="journal article" date="2015" name="Int. J. Syst. Evol. Microbiol.">
        <title>Aestuariivita atlantica sp. nov., isolated from deep sea sediment of the Atlantic Ocean.</title>
        <authorList>
            <person name="Li G."/>
            <person name="Lai Q."/>
            <person name="Du Y."/>
            <person name="Liu X."/>
            <person name="Sun F."/>
            <person name="Shao Z."/>
        </authorList>
    </citation>
    <scope>NUCLEOTIDE SEQUENCE [LARGE SCALE GENOMIC DNA]</scope>
    <source>
        <strain evidence="1 2">22II-S11-z3</strain>
    </source>
</reference>
<proteinExistence type="predicted"/>
<evidence type="ECO:0000313" key="1">
    <source>
        <dbReference type="EMBL" id="KNG93200.1"/>
    </source>
</evidence>
<organism evidence="1 2">
    <name type="scientific">Pseudaestuariivita atlantica</name>
    <dbReference type="NCBI Taxonomy" id="1317121"/>
    <lineage>
        <taxon>Bacteria</taxon>
        <taxon>Pseudomonadati</taxon>
        <taxon>Pseudomonadota</taxon>
        <taxon>Alphaproteobacteria</taxon>
        <taxon>Rhodobacterales</taxon>
        <taxon>Paracoccaceae</taxon>
        <taxon>Pseudaestuariivita</taxon>
    </lineage>
</organism>